<evidence type="ECO:0000256" key="4">
    <source>
        <dbReference type="ARBA" id="ARBA00022692"/>
    </source>
</evidence>
<dbReference type="GO" id="GO:0019646">
    <property type="term" value="P:aerobic electron transport chain"/>
    <property type="evidence" value="ECO:0007669"/>
    <property type="project" value="TreeGrafter"/>
</dbReference>
<evidence type="ECO:0000313" key="8">
    <source>
        <dbReference type="EMBL" id="AFQ51345.1"/>
    </source>
</evidence>
<evidence type="ECO:0000256" key="3">
    <source>
        <dbReference type="ARBA" id="ARBA00022475"/>
    </source>
</evidence>
<dbReference type="PANTHER" id="PTHR43141">
    <property type="entry name" value="CYTOCHROME BD2 SUBUNIT II"/>
    <property type="match status" value="1"/>
</dbReference>
<keyword evidence="5 7" id="KW-1133">Transmembrane helix</keyword>
<comment type="similarity">
    <text evidence="2">Belongs to the cytochrome ubiquinol oxidase subunit 2 family.</text>
</comment>
<feature type="transmembrane region" description="Helical" evidence="7">
    <location>
        <begin position="199"/>
        <end position="221"/>
    </location>
</feature>
<feature type="transmembrane region" description="Helical" evidence="7">
    <location>
        <begin position="227"/>
        <end position="244"/>
    </location>
</feature>
<evidence type="ECO:0000256" key="5">
    <source>
        <dbReference type="ARBA" id="ARBA00022989"/>
    </source>
</evidence>
<dbReference type="GO" id="GO:0016682">
    <property type="term" value="F:oxidoreductase activity, acting on diphenols and related substances as donors, oxygen as acceptor"/>
    <property type="evidence" value="ECO:0007669"/>
    <property type="project" value="TreeGrafter"/>
</dbReference>
<feature type="transmembrane region" description="Helical" evidence="7">
    <location>
        <begin position="156"/>
        <end position="178"/>
    </location>
</feature>
<feature type="transmembrane region" description="Helical" evidence="7">
    <location>
        <begin position="12"/>
        <end position="36"/>
    </location>
</feature>
<organism evidence="8 9">
    <name type="scientific">Burkholderia cepacia GG4</name>
    <dbReference type="NCBI Taxonomy" id="1009846"/>
    <lineage>
        <taxon>Bacteria</taxon>
        <taxon>Pseudomonadati</taxon>
        <taxon>Pseudomonadota</taxon>
        <taxon>Betaproteobacteria</taxon>
        <taxon>Burkholderiales</taxon>
        <taxon>Burkholderiaceae</taxon>
        <taxon>Burkholderia</taxon>
        <taxon>Burkholderia cepacia complex</taxon>
    </lineage>
</organism>
<dbReference type="AlphaFoldDB" id="A0A9W3PC72"/>
<proteinExistence type="inferred from homology"/>
<sequence length="330" mass="34742">MNTALSHVCILIAIFAIVMYVLLDGFDLGVGILLLSSRHGPERDALVDSIAPVWDGNETWLILAAIVLFGAFPLAYSILVPAFYLPFMVILVSLAFRGVAIEFRVHTPFPRFWDGAFSIGSTLAAFAQGLVAGALLSGDIAVADGRFSGSTLDVFTGFNVLTGLTAIAAYASLGAAWLRWKTRAALQHARLPTLRIAMLAFLLLAIASCCAAGTLPAVAAMWHARPALMGMLGTLGAGLWIAAFRASYTASDLRPLLCNLAAVAMLLIGLIAILWPYVVPFSLAFGAAAAEPGSQLMVAAGALVILPVILGYNAFAYWVFRGKVDAPGGE</sequence>
<dbReference type="PANTHER" id="PTHR43141:SF4">
    <property type="entry name" value="CYTOCHROME BD2 SUBUNIT II"/>
    <property type="match status" value="1"/>
</dbReference>
<accession>A0A9W3PC72</accession>
<comment type="subcellular location">
    <subcellularLocation>
        <location evidence="1">Cell membrane</location>
        <topology evidence="1">Multi-pass membrane protein</topology>
    </subcellularLocation>
</comment>
<dbReference type="GO" id="GO:0005886">
    <property type="term" value="C:plasma membrane"/>
    <property type="evidence" value="ECO:0007669"/>
    <property type="project" value="UniProtKB-SubCell"/>
</dbReference>
<feature type="transmembrane region" description="Helical" evidence="7">
    <location>
        <begin position="298"/>
        <end position="320"/>
    </location>
</feature>
<dbReference type="GO" id="GO:0070069">
    <property type="term" value="C:cytochrome complex"/>
    <property type="evidence" value="ECO:0007669"/>
    <property type="project" value="TreeGrafter"/>
</dbReference>
<dbReference type="Pfam" id="PF02322">
    <property type="entry name" value="Cyt_bd_oxida_II"/>
    <property type="match status" value="1"/>
</dbReference>
<name>A0A9W3PC72_BURCE</name>
<evidence type="ECO:0000256" key="6">
    <source>
        <dbReference type="ARBA" id="ARBA00023136"/>
    </source>
</evidence>
<feature type="transmembrane region" description="Helical" evidence="7">
    <location>
        <begin position="256"/>
        <end position="278"/>
    </location>
</feature>
<evidence type="ECO:0000256" key="7">
    <source>
        <dbReference type="SAM" id="Phobius"/>
    </source>
</evidence>
<evidence type="ECO:0000256" key="2">
    <source>
        <dbReference type="ARBA" id="ARBA00007543"/>
    </source>
</evidence>
<evidence type="ECO:0000256" key="1">
    <source>
        <dbReference type="ARBA" id="ARBA00004651"/>
    </source>
</evidence>
<feature type="transmembrane region" description="Helical" evidence="7">
    <location>
        <begin position="112"/>
        <end position="136"/>
    </location>
</feature>
<reference evidence="8 9" key="1">
    <citation type="journal article" date="2012" name="J. Bacteriol.">
        <title>Complete Genome Sequence of Burkholderia sp. Strain GG4, a Betaproteobacterium That Reduces 3-Oxo-N-Acylhomoserine Lactones and Produces Different N-Acylhomoserine Lactones.</title>
        <authorList>
            <person name="Hong K.W."/>
            <person name="Koh C.L."/>
            <person name="Sam C.K."/>
            <person name="Yin W.F."/>
            <person name="Chan K.G."/>
        </authorList>
    </citation>
    <scope>NUCLEOTIDE SEQUENCE [LARGE SCALE GENOMIC DNA]</scope>
    <source>
        <strain evidence="8 9">GG4</strain>
    </source>
</reference>
<dbReference type="EMBL" id="CP003775">
    <property type="protein sequence ID" value="AFQ51345.1"/>
    <property type="molecule type" value="Genomic_DNA"/>
</dbReference>
<keyword evidence="3" id="KW-1003">Cell membrane</keyword>
<evidence type="ECO:0000313" key="9">
    <source>
        <dbReference type="Proteomes" id="UP000032866"/>
    </source>
</evidence>
<dbReference type="GO" id="GO:0009055">
    <property type="term" value="F:electron transfer activity"/>
    <property type="evidence" value="ECO:0007669"/>
    <property type="project" value="TreeGrafter"/>
</dbReference>
<dbReference type="InterPro" id="IPR003317">
    <property type="entry name" value="Cyt-d_oxidase_su2"/>
</dbReference>
<dbReference type="KEGG" id="bct:GEM_4958"/>
<dbReference type="Proteomes" id="UP000032866">
    <property type="component" value="Chromosome 2"/>
</dbReference>
<protein>
    <submittedName>
        <fullName evidence="8">Cytochrome d ubiquinol oxidase subunit II</fullName>
    </submittedName>
</protein>
<gene>
    <name evidence="8" type="ORF">GEM_4958</name>
</gene>
<dbReference type="RefSeq" id="WP_014900103.1">
    <property type="nucleotide sequence ID" value="NC_018514.1"/>
</dbReference>
<feature type="transmembrane region" description="Helical" evidence="7">
    <location>
        <begin position="57"/>
        <end position="76"/>
    </location>
</feature>
<keyword evidence="6 7" id="KW-0472">Membrane</keyword>
<keyword evidence="4 7" id="KW-0812">Transmembrane</keyword>